<evidence type="ECO:0000313" key="10">
    <source>
        <dbReference type="Proteomes" id="UP000006329"/>
    </source>
</evidence>
<dbReference type="InterPro" id="IPR035906">
    <property type="entry name" value="MetI-like_sf"/>
</dbReference>
<protein>
    <submittedName>
        <fullName evidence="9">ABC transporter, permease protein</fullName>
    </submittedName>
</protein>
<dbReference type="PANTHER" id="PTHR30465:SF66">
    <property type="entry name" value="INNER MEMBRANE ABC TRANSPORTER PERMEASE PROTEIN YEJB"/>
    <property type="match status" value="1"/>
</dbReference>
<sequence>MKYFFEKGFVIRSDSSKLFFGTGNRMKKYFLKRFLLIIPTLLGMTFIVFLISHFAPGGPLETEIAKIRGYANSQGGSAKTISEEEIDIIKKRLHLDKPVGIAYLYWLKEILVFNLGESRLHTRQVSDLILEKLPVSLTFGLSGFLFSYIICIPLGISKALRNGERFDIVSSGIILFTYSIPVFALSVLLLYTFASGELLSIFPLGHEVSDEYESFSPWGKIADRIEHMFLPVICYVSGSFAVLTLLMKNSLLDQVSKEYVRTALSKGFSFKEAIFKHAFRNSLIPIATGFGNNLSLIFAGSLVIELVFNIDGMGLLSFQAVTERDTDLMMGLLLVQSLLSLTGNILSDFCYVLIDPRIQFE</sequence>
<keyword evidence="6 7" id="KW-0472">Membrane</keyword>
<evidence type="ECO:0000256" key="6">
    <source>
        <dbReference type="ARBA" id="ARBA00023136"/>
    </source>
</evidence>
<name>A0A0E2BSN2_9LEPT</name>
<evidence type="ECO:0000256" key="3">
    <source>
        <dbReference type="ARBA" id="ARBA00022475"/>
    </source>
</evidence>
<dbReference type="GO" id="GO:0042884">
    <property type="term" value="P:microcin transport"/>
    <property type="evidence" value="ECO:0007669"/>
    <property type="project" value="TreeGrafter"/>
</dbReference>
<evidence type="ECO:0000256" key="1">
    <source>
        <dbReference type="ARBA" id="ARBA00004651"/>
    </source>
</evidence>
<feature type="transmembrane region" description="Helical" evidence="7">
    <location>
        <begin position="168"/>
        <end position="194"/>
    </location>
</feature>
<evidence type="ECO:0000313" key="9">
    <source>
        <dbReference type="EMBL" id="EKO34472.1"/>
    </source>
</evidence>
<dbReference type="Pfam" id="PF00528">
    <property type="entry name" value="BPD_transp_1"/>
    <property type="match status" value="1"/>
</dbReference>
<feature type="transmembrane region" description="Helical" evidence="7">
    <location>
        <begin position="34"/>
        <end position="55"/>
    </location>
</feature>
<dbReference type="GO" id="GO:0005886">
    <property type="term" value="C:plasma membrane"/>
    <property type="evidence" value="ECO:0007669"/>
    <property type="project" value="UniProtKB-SubCell"/>
</dbReference>
<comment type="similarity">
    <text evidence="7">Belongs to the binding-protein-dependent transport system permease family.</text>
</comment>
<dbReference type="CDD" id="cd06261">
    <property type="entry name" value="TM_PBP2"/>
    <property type="match status" value="1"/>
</dbReference>
<reference evidence="9" key="1">
    <citation type="submission" date="2012-10" db="EMBL/GenBank/DDBJ databases">
        <authorList>
            <person name="Harkins D.M."/>
            <person name="Durkin A.S."/>
            <person name="Brinkac L.M."/>
            <person name="Haft D.H."/>
            <person name="Selengut J.D."/>
            <person name="Sanka R."/>
            <person name="DePew J."/>
            <person name="Purushe J."/>
            <person name="Matthias M.A."/>
            <person name="Vinetz J.M."/>
            <person name="Sutton G.G."/>
            <person name="Nierman W.C."/>
            <person name="Fouts D.E."/>
        </authorList>
    </citation>
    <scope>NUCLEOTIDE SEQUENCE [LARGE SCALE GENOMIC DNA]</scope>
    <source>
        <strain evidence="9">MOR084</strain>
    </source>
</reference>
<dbReference type="EMBL" id="AHON02000029">
    <property type="protein sequence ID" value="EKO34472.1"/>
    <property type="molecule type" value="Genomic_DNA"/>
</dbReference>
<keyword evidence="10" id="KW-1185">Reference proteome</keyword>
<keyword evidence="5 7" id="KW-1133">Transmembrane helix</keyword>
<evidence type="ECO:0000256" key="2">
    <source>
        <dbReference type="ARBA" id="ARBA00022448"/>
    </source>
</evidence>
<proteinExistence type="inferred from homology"/>
<dbReference type="GO" id="GO:0055085">
    <property type="term" value="P:transmembrane transport"/>
    <property type="evidence" value="ECO:0007669"/>
    <property type="project" value="InterPro"/>
</dbReference>
<dbReference type="PROSITE" id="PS50928">
    <property type="entry name" value="ABC_TM1"/>
    <property type="match status" value="1"/>
</dbReference>
<evidence type="ECO:0000259" key="8">
    <source>
        <dbReference type="PROSITE" id="PS50928"/>
    </source>
</evidence>
<evidence type="ECO:0000256" key="5">
    <source>
        <dbReference type="ARBA" id="ARBA00022989"/>
    </source>
</evidence>
<keyword evidence="3" id="KW-1003">Cell membrane</keyword>
<dbReference type="Gene3D" id="1.10.3720.10">
    <property type="entry name" value="MetI-like"/>
    <property type="match status" value="1"/>
</dbReference>
<keyword evidence="2 7" id="KW-0813">Transport</keyword>
<accession>A0A0E2BSN2</accession>
<feature type="domain" description="ABC transmembrane type-1" evidence="8">
    <location>
        <begin position="133"/>
        <end position="347"/>
    </location>
</feature>
<dbReference type="Proteomes" id="UP000006329">
    <property type="component" value="Unassembled WGS sequence"/>
</dbReference>
<gene>
    <name evidence="9" type="ORF">LEP1GSC179_3390</name>
</gene>
<organism evidence="9 10">
    <name type="scientific">Leptospira santarosai str. MOR084</name>
    <dbReference type="NCBI Taxonomy" id="1049984"/>
    <lineage>
        <taxon>Bacteria</taxon>
        <taxon>Pseudomonadati</taxon>
        <taxon>Spirochaetota</taxon>
        <taxon>Spirochaetia</taxon>
        <taxon>Leptospirales</taxon>
        <taxon>Leptospiraceae</taxon>
        <taxon>Leptospira</taxon>
    </lineage>
</organism>
<dbReference type="SUPFAM" id="SSF161098">
    <property type="entry name" value="MetI-like"/>
    <property type="match status" value="1"/>
</dbReference>
<dbReference type="PANTHER" id="PTHR30465">
    <property type="entry name" value="INNER MEMBRANE ABC TRANSPORTER"/>
    <property type="match status" value="1"/>
</dbReference>
<comment type="caution">
    <text evidence="9">The sequence shown here is derived from an EMBL/GenBank/DDBJ whole genome shotgun (WGS) entry which is preliminary data.</text>
</comment>
<dbReference type="AlphaFoldDB" id="A0A0E2BSN2"/>
<evidence type="ECO:0000256" key="7">
    <source>
        <dbReference type="RuleBase" id="RU363032"/>
    </source>
</evidence>
<feature type="transmembrane region" description="Helical" evidence="7">
    <location>
        <begin position="228"/>
        <end position="247"/>
    </location>
</feature>
<comment type="subcellular location">
    <subcellularLocation>
        <location evidence="1 7">Cell membrane</location>
        <topology evidence="1 7">Multi-pass membrane protein</topology>
    </subcellularLocation>
</comment>
<dbReference type="InterPro" id="IPR000515">
    <property type="entry name" value="MetI-like"/>
</dbReference>
<feature type="transmembrane region" description="Helical" evidence="7">
    <location>
        <begin position="135"/>
        <end position="156"/>
    </location>
</feature>
<keyword evidence="4 7" id="KW-0812">Transmembrane</keyword>
<feature type="transmembrane region" description="Helical" evidence="7">
    <location>
        <begin position="328"/>
        <end position="354"/>
    </location>
</feature>
<evidence type="ECO:0000256" key="4">
    <source>
        <dbReference type="ARBA" id="ARBA00022692"/>
    </source>
</evidence>
<feature type="transmembrane region" description="Helical" evidence="7">
    <location>
        <begin position="283"/>
        <end position="308"/>
    </location>
</feature>